<dbReference type="SMART" id="SM00331">
    <property type="entry name" value="PP2C_SIG"/>
    <property type="match status" value="1"/>
</dbReference>
<feature type="transmembrane region" description="Helical" evidence="2">
    <location>
        <begin position="20"/>
        <end position="42"/>
    </location>
</feature>
<dbReference type="InterPro" id="IPR045768">
    <property type="entry name" value="SpoIIE_N"/>
</dbReference>
<feature type="transmembrane region" description="Helical" evidence="2">
    <location>
        <begin position="49"/>
        <end position="69"/>
    </location>
</feature>
<feature type="transmembrane region" description="Helical" evidence="2">
    <location>
        <begin position="124"/>
        <end position="143"/>
    </location>
</feature>
<accession>A0AAE3AJC2</accession>
<evidence type="ECO:0000313" key="5">
    <source>
        <dbReference type="Proteomes" id="UP001199319"/>
    </source>
</evidence>
<proteinExistence type="predicted"/>
<sequence length="656" mass="70260">MKLLPLPREKRRLLEPLGRAALTCLLTAGSFGGLCAPLPLAITAAAGPGLPGLCCVLGCGLGAFLFLPFQAGLRQLAAAILIFSGSIAFFDTKFFPRRFFRPGLAAALLLLVQSAYLIARPIRLWALCVFCMGLTAAVTDLLLRRRDRLPLLLAAGLCLSAGAFRIVGISVGMCLTCAFLMRSVRQMEPARGAAWGAAMGLCLGLLGNEPDLAPMAVLGLSCAALSRVRSAPAPVCIGTFWAIGGGCTLLFGTEEPLYRMIELFSGGILSLLPLPRLSLPPEKKRAQPEKPPRPDRLAKPAAALRDLYDSFFRGTAPEKPENPSVVFDRAAEQVCRRCILRDTCWRQNYSATYNAFNDACPRLLQRGEAQAGDFPLYFTSRCVHLSDFVGAVNVELRSYLLRQQYHRRLSEVRDQAREQYAQLGDMLASAGPAVPAGAQAMGYGVASSLRPRQGQSVCGDQLDTFEVGDTVYLLLSDGMGSGEAAHREAAMTVRLLRQFLEAGIEPGPALKTLNTALSLRGESGGGFTTIDLLALQRASGQAALYKYGAAPSYLKRSGSVSRYTGQSLPAGLQAVREAPECTRLQLTAGSFFVMVSDGIADAGNDEWLQNLLAGWSGRDANALVSLILAESRGRKGLEDDCAVLVLHLSSGEKKPV</sequence>
<dbReference type="PANTHER" id="PTHR43156:SF2">
    <property type="entry name" value="STAGE II SPORULATION PROTEIN E"/>
    <property type="match status" value="1"/>
</dbReference>
<dbReference type="Pfam" id="PF07228">
    <property type="entry name" value="SpoIIE"/>
    <property type="match status" value="1"/>
</dbReference>
<organism evidence="4 5">
    <name type="scientific">Brotocaccenecus cirricatena</name>
    <dbReference type="NCBI Taxonomy" id="3064195"/>
    <lineage>
        <taxon>Bacteria</taxon>
        <taxon>Bacillati</taxon>
        <taxon>Bacillota</taxon>
        <taxon>Clostridia</taxon>
        <taxon>Eubacteriales</taxon>
        <taxon>Oscillospiraceae</taxon>
        <taxon>Brotocaccenecus</taxon>
    </lineage>
</organism>
<keyword evidence="2" id="KW-0812">Transmembrane</keyword>
<dbReference type="Proteomes" id="UP001199319">
    <property type="component" value="Unassembled WGS sequence"/>
</dbReference>
<dbReference type="Pfam" id="PF19732">
    <property type="entry name" value="SpoIIE_N"/>
    <property type="match status" value="1"/>
</dbReference>
<feature type="transmembrane region" description="Helical" evidence="2">
    <location>
        <begin position="150"/>
        <end position="181"/>
    </location>
</feature>
<name>A0AAE3AJC2_9FIRM</name>
<dbReference type="Gene3D" id="3.60.40.10">
    <property type="entry name" value="PPM-type phosphatase domain"/>
    <property type="match status" value="1"/>
</dbReference>
<dbReference type="GO" id="GO:0016791">
    <property type="term" value="F:phosphatase activity"/>
    <property type="evidence" value="ECO:0007669"/>
    <property type="project" value="TreeGrafter"/>
</dbReference>
<dbReference type="InterPro" id="IPR052016">
    <property type="entry name" value="Bact_Sigma-Reg"/>
</dbReference>
<reference evidence="4" key="1">
    <citation type="submission" date="2021-10" db="EMBL/GenBank/DDBJ databases">
        <title>Anaerobic single-cell dispensing facilitates the cultivation of human gut bacteria.</title>
        <authorList>
            <person name="Afrizal A."/>
        </authorList>
    </citation>
    <scope>NUCLEOTIDE SEQUENCE</scope>
    <source>
        <strain evidence="4">CLA-AA-H272</strain>
    </source>
</reference>
<keyword evidence="2" id="KW-1133">Transmembrane helix</keyword>
<dbReference type="InterPro" id="IPR036457">
    <property type="entry name" value="PPM-type-like_dom_sf"/>
</dbReference>
<evidence type="ECO:0000313" key="4">
    <source>
        <dbReference type="EMBL" id="MCC2131048.1"/>
    </source>
</evidence>
<feature type="domain" description="PPM-type phosphatase" evidence="3">
    <location>
        <begin position="442"/>
        <end position="648"/>
    </location>
</feature>
<dbReference type="InterPro" id="IPR001932">
    <property type="entry name" value="PPM-type_phosphatase-like_dom"/>
</dbReference>
<keyword evidence="1" id="KW-0378">Hydrolase</keyword>
<dbReference type="SUPFAM" id="SSF81606">
    <property type="entry name" value="PP2C-like"/>
    <property type="match status" value="1"/>
</dbReference>
<evidence type="ECO:0000256" key="1">
    <source>
        <dbReference type="ARBA" id="ARBA00022801"/>
    </source>
</evidence>
<evidence type="ECO:0000256" key="2">
    <source>
        <dbReference type="SAM" id="Phobius"/>
    </source>
</evidence>
<feature type="transmembrane region" description="Helical" evidence="2">
    <location>
        <begin position="99"/>
        <end position="118"/>
    </location>
</feature>
<keyword evidence="5" id="KW-1185">Reference proteome</keyword>
<dbReference type="EMBL" id="JAJEPW010000097">
    <property type="protein sequence ID" value="MCC2131048.1"/>
    <property type="molecule type" value="Genomic_DNA"/>
</dbReference>
<dbReference type="PANTHER" id="PTHR43156">
    <property type="entry name" value="STAGE II SPORULATION PROTEIN E-RELATED"/>
    <property type="match status" value="1"/>
</dbReference>
<dbReference type="RefSeq" id="WP_302930166.1">
    <property type="nucleotide sequence ID" value="NZ_JAJEPW010000097.1"/>
</dbReference>
<evidence type="ECO:0000259" key="3">
    <source>
        <dbReference type="SMART" id="SM00331"/>
    </source>
</evidence>
<keyword evidence="2" id="KW-0472">Membrane</keyword>
<gene>
    <name evidence="4" type="ORF">LKD37_16360</name>
</gene>
<protein>
    <submittedName>
        <fullName evidence="4">SpoIIE family protein phosphatase</fullName>
    </submittedName>
</protein>
<comment type="caution">
    <text evidence="4">The sequence shown here is derived from an EMBL/GenBank/DDBJ whole genome shotgun (WGS) entry which is preliminary data.</text>
</comment>
<dbReference type="AlphaFoldDB" id="A0AAE3AJC2"/>